<evidence type="ECO:0000259" key="15">
    <source>
        <dbReference type="Pfam" id="PF14681"/>
    </source>
</evidence>
<comment type="function">
    <text evidence="12">Catalyzes the conversion of uracil and 5-phospho-alpha-D-ribose 1-diphosphate (PRPP) to UMP and diphosphate.</text>
</comment>
<evidence type="ECO:0000256" key="1">
    <source>
        <dbReference type="ARBA" id="ARBA00001946"/>
    </source>
</evidence>
<dbReference type="Gene3D" id="3.40.50.2020">
    <property type="match status" value="1"/>
</dbReference>
<dbReference type="Pfam" id="PF14681">
    <property type="entry name" value="UPRTase"/>
    <property type="match status" value="1"/>
</dbReference>
<evidence type="ECO:0000256" key="5">
    <source>
        <dbReference type="ARBA" id="ARBA00022533"/>
    </source>
</evidence>
<feature type="domain" description="Phosphoribosyltransferase" evidence="15">
    <location>
        <begin position="13"/>
        <end position="212"/>
    </location>
</feature>
<evidence type="ECO:0000256" key="11">
    <source>
        <dbReference type="ARBA" id="ARBA00052919"/>
    </source>
</evidence>
<dbReference type="SUPFAM" id="SSF53271">
    <property type="entry name" value="PRTase-like"/>
    <property type="match status" value="1"/>
</dbReference>
<evidence type="ECO:0000256" key="9">
    <source>
        <dbReference type="ARBA" id="ARBA00023134"/>
    </source>
</evidence>
<comment type="catalytic activity">
    <reaction evidence="11">
        <text>UMP + diphosphate = 5-phospho-alpha-D-ribose 1-diphosphate + uracil</text>
        <dbReference type="Rhea" id="RHEA:13017"/>
        <dbReference type="ChEBI" id="CHEBI:17568"/>
        <dbReference type="ChEBI" id="CHEBI:33019"/>
        <dbReference type="ChEBI" id="CHEBI:57865"/>
        <dbReference type="ChEBI" id="CHEBI:58017"/>
        <dbReference type="EC" id="2.4.2.9"/>
    </reaction>
</comment>
<dbReference type="AlphaFoldDB" id="A0A150XGC7"/>
<dbReference type="EC" id="2.4.2.9" evidence="4"/>
<dbReference type="GO" id="GO:0004845">
    <property type="term" value="F:uracil phosphoribosyltransferase activity"/>
    <property type="evidence" value="ECO:0007669"/>
    <property type="project" value="UniProtKB-EC"/>
</dbReference>
<dbReference type="OrthoDB" id="9781675at2"/>
<evidence type="ECO:0000256" key="4">
    <source>
        <dbReference type="ARBA" id="ARBA00011894"/>
    </source>
</evidence>
<evidence type="ECO:0000256" key="8">
    <source>
        <dbReference type="ARBA" id="ARBA00022741"/>
    </source>
</evidence>
<keyword evidence="9" id="KW-0342">GTP-binding</keyword>
<keyword evidence="7 16" id="KW-0808">Transferase</keyword>
<dbReference type="InterPro" id="IPR050137">
    <property type="entry name" value="PyrR_bifunctional"/>
</dbReference>
<evidence type="ECO:0000256" key="6">
    <source>
        <dbReference type="ARBA" id="ARBA00022676"/>
    </source>
</evidence>
<dbReference type="STRING" id="333140.AWW68_03140"/>
<evidence type="ECO:0000313" key="17">
    <source>
        <dbReference type="Proteomes" id="UP000075606"/>
    </source>
</evidence>
<evidence type="ECO:0000313" key="16">
    <source>
        <dbReference type="EMBL" id="KYG77777.1"/>
    </source>
</evidence>
<dbReference type="PANTHER" id="PTHR11608">
    <property type="entry name" value="BIFUNCTIONAL PROTEIN PYRR"/>
    <property type="match status" value="1"/>
</dbReference>
<dbReference type="InterPro" id="IPR000836">
    <property type="entry name" value="PRTase_dom"/>
</dbReference>
<reference evidence="16 17" key="1">
    <citation type="submission" date="2016-01" db="EMBL/GenBank/DDBJ databases">
        <title>Genome sequencing of Roseivirga spongicola UST030701-084.</title>
        <authorList>
            <person name="Selvaratnam C."/>
            <person name="Thevarajoo S."/>
            <person name="Goh K.M."/>
            <person name="Ee R."/>
            <person name="Chan K.-G."/>
            <person name="Chong C.S."/>
        </authorList>
    </citation>
    <scope>NUCLEOTIDE SEQUENCE [LARGE SCALE GENOMIC DNA]</scope>
    <source>
        <strain evidence="16 17">UST030701-084</strain>
    </source>
</reference>
<sequence length="215" mass="23916">MFILDQHSSIACQYLAEIRDVETQKDPLRFRQNLRRLGQLLAYEISKTLHFESREIETPLTKSSAKFLKDDVVVISILRAALPFSQGFQDLFDRAEFGFIGAARLPHAANEPVEIGLNYLATPNLNEKTVIVVDPMLATGKSIVKSIESLFENGKPKSLHIATTIAAPEGVSYVKDNLNTAYNLWSCALDEKLNEKYYIVPGLGDAGDLAFGQKL</sequence>
<dbReference type="FunFam" id="3.40.50.2020:FF:000023">
    <property type="entry name" value="Probable uracil phosphoribosyltransferase"/>
    <property type="match status" value="1"/>
</dbReference>
<organism evidence="16 17">
    <name type="scientific">Roseivirga spongicola</name>
    <dbReference type="NCBI Taxonomy" id="333140"/>
    <lineage>
        <taxon>Bacteria</taxon>
        <taxon>Pseudomonadati</taxon>
        <taxon>Bacteroidota</taxon>
        <taxon>Cytophagia</taxon>
        <taxon>Cytophagales</taxon>
        <taxon>Roseivirgaceae</taxon>
        <taxon>Roseivirga</taxon>
    </lineage>
</organism>
<keyword evidence="17" id="KW-1185">Reference proteome</keyword>
<proteinExistence type="inferred from homology"/>
<comment type="cofactor">
    <cofactor evidence="1">
        <name>Mg(2+)</name>
        <dbReference type="ChEBI" id="CHEBI:18420"/>
    </cofactor>
</comment>
<evidence type="ECO:0000256" key="12">
    <source>
        <dbReference type="ARBA" id="ARBA00056901"/>
    </source>
</evidence>
<evidence type="ECO:0000256" key="10">
    <source>
        <dbReference type="ARBA" id="ARBA00031082"/>
    </source>
</evidence>
<dbReference type="CDD" id="cd06223">
    <property type="entry name" value="PRTases_typeI"/>
    <property type="match status" value="1"/>
</dbReference>
<dbReference type="RefSeq" id="WP_068216476.1">
    <property type="nucleotide sequence ID" value="NZ_CP139724.1"/>
</dbReference>
<comment type="pathway">
    <text evidence="2">Pyrimidine metabolism; UMP biosynthesis via salvage pathway; UMP from uracil: step 1/1.</text>
</comment>
<dbReference type="Proteomes" id="UP000075606">
    <property type="component" value="Unassembled WGS sequence"/>
</dbReference>
<dbReference type="NCBIfam" id="NF001097">
    <property type="entry name" value="PRK00129.1"/>
    <property type="match status" value="1"/>
</dbReference>
<keyword evidence="5" id="KW-0021">Allosteric enzyme</keyword>
<keyword evidence="6 16" id="KW-0328">Glycosyltransferase</keyword>
<dbReference type="GO" id="GO:0005525">
    <property type="term" value="F:GTP binding"/>
    <property type="evidence" value="ECO:0007669"/>
    <property type="project" value="UniProtKB-KW"/>
</dbReference>
<name>A0A150XGC7_9BACT</name>
<dbReference type="EMBL" id="LRPC01000001">
    <property type="protein sequence ID" value="KYG77777.1"/>
    <property type="molecule type" value="Genomic_DNA"/>
</dbReference>
<comment type="caution">
    <text evidence="16">The sequence shown here is derived from an EMBL/GenBank/DDBJ whole genome shotgun (WGS) entry which is preliminary data.</text>
</comment>
<comment type="similarity">
    <text evidence="3">Belongs to the UPRTase family.</text>
</comment>
<evidence type="ECO:0000256" key="13">
    <source>
        <dbReference type="ARBA" id="ARBA00072146"/>
    </source>
</evidence>
<keyword evidence="8" id="KW-0547">Nucleotide-binding</keyword>
<evidence type="ECO:0000256" key="2">
    <source>
        <dbReference type="ARBA" id="ARBA00005180"/>
    </source>
</evidence>
<evidence type="ECO:0000256" key="3">
    <source>
        <dbReference type="ARBA" id="ARBA00009516"/>
    </source>
</evidence>
<protein>
    <recommendedName>
        <fullName evidence="13">Uracil phosphoribosyltransferase</fullName>
        <ecNumber evidence="4">2.4.2.9</ecNumber>
    </recommendedName>
    <alternativeName>
        <fullName evidence="10">UMP pyrophosphorylase</fullName>
    </alternativeName>
    <alternativeName>
        <fullName evidence="14">UPRTase</fullName>
    </alternativeName>
</protein>
<dbReference type="PANTHER" id="PTHR11608:SF0">
    <property type="entry name" value="BIFUNCTIONAL PROTEIN PYRR"/>
    <property type="match status" value="1"/>
</dbReference>
<accession>A0A150XGC7</accession>
<gene>
    <name evidence="16" type="ORF">AWW68_03140</name>
</gene>
<evidence type="ECO:0000256" key="7">
    <source>
        <dbReference type="ARBA" id="ARBA00022679"/>
    </source>
</evidence>
<evidence type="ECO:0000256" key="14">
    <source>
        <dbReference type="ARBA" id="ARBA00079807"/>
    </source>
</evidence>
<dbReference type="InterPro" id="IPR029057">
    <property type="entry name" value="PRTase-like"/>
</dbReference>